<sequence>MTAAPSRDQADEGLIELTNVSKVYQTGGDVEVRALDGVSLSIAPGEFVAVMGSSGSGKSTLMNILGCLDRPTAGTYRLAAREVSKMSKVELAEVRSHVLGFVFQNFNLLARTSALENVELPLLYQRVRSADRHRRAKRALERVGLGARLDHHPNQLSGGQQQRVAIARALVAEPKVILADEPTGNLDSRTSVEVMALFQELGRSGITIALVTHEPDIAEYASRVVVVRDGHILSDTRQAPKMAVGGEG</sequence>
<evidence type="ECO:0000256" key="1">
    <source>
        <dbReference type="ARBA" id="ARBA00022448"/>
    </source>
</evidence>
<feature type="domain" description="ABC transporter" evidence="4">
    <location>
        <begin position="15"/>
        <end position="246"/>
    </location>
</feature>
<dbReference type="CDD" id="cd03255">
    <property type="entry name" value="ABC_MJ0796_LolCDE_FtsE"/>
    <property type="match status" value="1"/>
</dbReference>
<dbReference type="GO" id="GO:0005524">
    <property type="term" value="F:ATP binding"/>
    <property type="evidence" value="ECO:0007669"/>
    <property type="project" value="UniProtKB-KW"/>
</dbReference>
<evidence type="ECO:0000256" key="3">
    <source>
        <dbReference type="ARBA" id="ARBA00022840"/>
    </source>
</evidence>
<dbReference type="Pfam" id="PF00005">
    <property type="entry name" value="ABC_tran"/>
    <property type="match status" value="1"/>
</dbReference>
<dbReference type="Proteomes" id="UP001370348">
    <property type="component" value="Chromosome"/>
</dbReference>
<dbReference type="InterPro" id="IPR017911">
    <property type="entry name" value="MacB-like_ATP-bd"/>
</dbReference>
<dbReference type="InterPro" id="IPR003593">
    <property type="entry name" value="AAA+_ATPase"/>
</dbReference>
<evidence type="ECO:0000313" key="6">
    <source>
        <dbReference type="Proteomes" id="UP001370348"/>
    </source>
</evidence>
<keyword evidence="2" id="KW-0547">Nucleotide-binding</keyword>
<evidence type="ECO:0000313" key="5">
    <source>
        <dbReference type="EMBL" id="WXB17163.1"/>
    </source>
</evidence>
<dbReference type="SMART" id="SM00382">
    <property type="entry name" value="AAA"/>
    <property type="match status" value="1"/>
</dbReference>
<keyword evidence="1" id="KW-0813">Transport</keyword>
<keyword evidence="3 5" id="KW-0067">ATP-binding</keyword>
<dbReference type="PROSITE" id="PS50893">
    <property type="entry name" value="ABC_TRANSPORTER_2"/>
    <property type="match status" value="1"/>
</dbReference>
<dbReference type="PROSITE" id="PS00211">
    <property type="entry name" value="ABC_TRANSPORTER_1"/>
    <property type="match status" value="1"/>
</dbReference>
<accession>A0ABZ2M239</accession>
<keyword evidence="6" id="KW-1185">Reference proteome</keyword>
<dbReference type="InterPro" id="IPR003439">
    <property type="entry name" value="ABC_transporter-like_ATP-bd"/>
</dbReference>
<protein>
    <submittedName>
        <fullName evidence="5">ABC transporter ATP-binding protein</fullName>
    </submittedName>
</protein>
<dbReference type="InterPro" id="IPR027417">
    <property type="entry name" value="P-loop_NTPase"/>
</dbReference>
<reference evidence="5 6" key="1">
    <citation type="submission" date="2021-12" db="EMBL/GenBank/DDBJ databases">
        <title>Discovery of the Pendulisporaceae a myxobacterial family with distinct sporulation behavior and unique specialized metabolism.</title>
        <authorList>
            <person name="Garcia R."/>
            <person name="Popoff A."/>
            <person name="Bader C.D."/>
            <person name="Loehr J."/>
            <person name="Walesch S."/>
            <person name="Walt C."/>
            <person name="Boldt J."/>
            <person name="Bunk B."/>
            <person name="Haeckl F.J.F.P.J."/>
            <person name="Gunesch A.P."/>
            <person name="Birkelbach J."/>
            <person name="Nuebel U."/>
            <person name="Pietschmann T."/>
            <person name="Bach T."/>
            <person name="Mueller R."/>
        </authorList>
    </citation>
    <scope>NUCLEOTIDE SEQUENCE [LARGE SCALE GENOMIC DNA]</scope>
    <source>
        <strain evidence="5 6">MSr11954</strain>
    </source>
</reference>
<dbReference type="Gene3D" id="3.40.50.300">
    <property type="entry name" value="P-loop containing nucleotide triphosphate hydrolases"/>
    <property type="match status" value="1"/>
</dbReference>
<dbReference type="InterPro" id="IPR017871">
    <property type="entry name" value="ABC_transporter-like_CS"/>
</dbReference>
<organism evidence="5 6">
    <name type="scientific">Pendulispora albinea</name>
    <dbReference type="NCBI Taxonomy" id="2741071"/>
    <lineage>
        <taxon>Bacteria</taxon>
        <taxon>Pseudomonadati</taxon>
        <taxon>Myxococcota</taxon>
        <taxon>Myxococcia</taxon>
        <taxon>Myxococcales</taxon>
        <taxon>Sorangiineae</taxon>
        <taxon>Pendulisporaceae</taxon>
        <taxon>Pendulispora</taxon>
    </lineage>
</organism>
<dbReference type="PANTHER" id="PTHR24220:SF86">
    <property type="entry name" value="ABC TRANSPORTER ABCH.1"/>
    <property type="match status" value="1"/>
</dbReference>
<gene>
    <name evidence="5" type="ORF">LZC94_07765</name>
</gene>
<dbReference type="EMBL" id="CP089984">
    <property type="protein sequence ID" value="WXB17163.1"/>
    <property type="molecule type" value="Genomic_DNA"/>
</dbReference>
<dbReference type="PANTHER" id="PTHR24220">
    <property type="entry name" value="IMPORT ATP-BINDING PROTEIN"/>
    <property type="match status" value="1"/>
</dbReference>
<proteinExistence type="predicted"/>
<dbReference type="InterPro" id="IPR015854">
    <property type="entry name" value="ABC_transpr_LolD-like"/>
</dbReference>
<evidence type="ECO:0000256" key="2">
    <source>
        <dbReference type="ARBA" id="ARBA00022741"/>
    </source>
</evidence>
<dbReference type="RefSeq" id="WP_394826794.1">
    <property type="nucleotide sequence ID" value="NZ_CP089984.1"/>
</dbReference>
<dbReference type="SUPFAM" id="SSF52540">
    <property type="entry name" value="P-loop containing nucleoside triphosphate hydrolases"/>
    <property type="match status" value="1"/>
</dbReference>
<name>A0ABZ2M239_9BACT</name>
<evidence type="ECO:0000259" key="4">
    <source>
        <dbReference type="PROSITE" id="PS50893"/>
    </source>
</evidence>